<keyword evidence="9 10" id="KW-0472">Membrane</keyword>
<keyword evidence="4 10" id="KW-0812">Transmembrane</keyword>
<evidence type="ECO:0000259" key="11">
    <source>
        <dbReference type="Pfam" id="PF02544"/>
    </source>
</evidence>
<keyword evidence="7" id="KW-0560">Oxidoreductase</keyword>
<organism evidence="12 13">
    <name type="scientific">Papiliotrema laurentii</name>
    <name type="common">Cryptococcus laurentii</name>
    <dbReference type="NCBI Taxonomy" id="5418"/>
    <lineage>
        <taxon>Eukaryota</taxon>
        <taxon>Fungi</taxon>
        <taxon>Dikarya</taxon>
        <taxon>Basidiomycota</taxon>
        <taxon>Agaricomycotina</taxon>
        <taxon>Tremellomycetes</taxon>
        <taxon>Tremellales</taxon>
        <taxon>Rhynchogastremaceae</taxon>
        <taxon>Papiliotrema</taxon>
    </lineage>
</organism>
<reference evidence="12" key="1">
    <citation type="submission" date="2023-02" db="EMBL/GenBank/DDBJ databases">
        <title>Identification and recombinant expression of a fungal hydrolase from Papiliotrema laurentii that hydrolyzes apple cutin and clears colloidal polyester polyurethane.</title>
        <authorList>
            <consortium name="DOE Joint Genome Institute"/>
            <person name="Roman V.A."/>
            <person name="Bojanowski C."/>
            <person name="Crable B.R."/>
            <person name="Wagner D.N."/>
            <person name="Hung C.S."/>
            <person name="Nadeau L.J."/>
            <person name="Schratz L."/>
            <person name="Haridas S."/>
            <person name="Pangilinan J."/>
            <person name="Lipzen A."/>
            <person name="Na H."/>
            <person name="Yan M."/>
            <person name="Ng V."/>
            <person name="Grigoriev I.V."/>
            <person name="Spatafora J.W."/>
            <person name="Barlow D."/>
            <person name="Biffinger J."/>
            <person name="Kelley-Loughnane N."/>
            <person name="Varaljay V.A."/>
            <person name="Crookes-Goodson W.J."/>
        </authorList>
    </citation>
    <scope>NUCLEOTIDE SEQUENCE</scope>
    <source>
        <strain evidence="12">5307AH</strain>
    </source>
</reference>
<keyword evidence="5" id="KW-0521">NADP</keyword>
<sequence length="313" mass="35528">MVTVTISTKGKPTIDLDFADKHPKDVTIAQLKDAVHTKFRKLVPNRQRITFPDKLDARGKPIALVDDEKSLSDYGVGQAATLRLKDLGAQTSYRNLYLWEYVGVPFLNPLFLHLSPLIWGTYTPSTLQLTVRNLIVLHFIKRFLESAFVHSFSRATVPRSFVYRNVAYYWGIVGLLIGLTLYRPAYSAEALKGSLLDNPTWIKAWSTFIIITELLNLYAHIHLASLRQPPGKPRKFPTGWGFGVAVCANYWYEILGLIGLIGITGGDIGTIVYAIIGSYFMTIWATGKYKRYKREFDPKVFPGKRYKLFPPVY</sequence>
<evidence type="ECO:0000256" key="10">
    <source>
        <dbReference type="SAM" id="Phobius"/>
    </source>
</evidence>
<dbReference type="Gene3D" id="3.10.20.90">
    <property type="entry name" value="Phosphatidylinositol 3-kinase Catalytic Subunit, Chain A, domain 1"/>
    <property type="match status" value="1"/>
</dbReference>
<evidence type="ECO:0000256" key="5">
    <source>
        <dbReference type="ARBA" id="ARBA00022857"/>
    </source>
</evidence>
<dbReference type="GO" id="GO:0042761">
    <property type="term" value="P:very long-chain fatty acid biosynthetic process"/>
    <property type="evidence" value="ECO:0007669"/>
    <property type="project" value="TreeGrafter"/>
</dbReference>
<dbReference type="Proteomes" id="UP001182556">
    <property type="component" value="Unassembled WGS sequence"/>
</dbReference>
<dbReference type="GO" id="GO:0016627">
    <property type="term" value="F:oxidoreductase activity, acting on the CH-CH group of donors"/>
    <property type="evidence" value="ECO:0007669"/>
    <property type="project" value="InterPro"/>
</dbReference>
<evidence type="ECO:0000313" key="12">
    <source>
        <dbReference type="EMBL" id="KAK1923547.1"/>
    </source>
</evidence>
<accession>A0AAD9FQK7</accession>
<comment type="caution">
    <text evidence="12">The sequence shown here is derived from an EMBL/GenBank/DDBJ whole genome shotgun (WGS) entry which is preliminary data.</text>
</comment>
<comment type="subcellular location">
    <subcellularLocation>
        <location evidence="1">Endoplasmic reticulum membrane</location>
        <topology evidence="1">Multi-pass membrane protein</topology>
    </subcellularLocation>
</comment>
<dbReference type="Pfam" id="PF02544">
    <property type="entry name" value="Steroid_dh"/>
    <property type="match status" value="1"/>
</dbReference>
<evidence type="ECO:0000256" key="8">
    <source>
        <dbReference type="ARBA" id="ARBA00023098"/>
    </source>
</evidence>
<feature type="transmembrane region" description="Helical" evidence="10">
    <location>
        <begin position="268"/>
        <end position="286"/>
    </location>
</feature>
<evidence type="ECO:0000313" key="13">
    <source>
        <dbReference type="Proteomes" id="UP001182556"/>
    </source>
</evidence>
<evidence type="ECO:0000256" key="6">
    <source>
        <dbReference type="ARBA" id="ARBA00022989"/>
    </source>
</evidence>
<name>A0AAD9FQK7_PAPLA</name>
<feature type="domain" description="3-oxo-5-alpha-steroid 4-dehydrogenase C-terminal" evidence="11">
    <location>
        <begin position="161"/>
        <end position="313"/>
    </location>
</feature>
<dbReference type="PANTHER" id="PTHR10556">
    <property type="entry name" value="3-OXO-5-ALPHA-STEROID 4-DEHYDROGENASE"/>
    <property type="match status" value="1"/>
</dbReference>
<dbReference type="InterPro" id="IPR039357">
    <property type="entry name" value="SRD5A/TECR"/>
</dbReference>
<dbReference type="GO" id="GO:0005789">
    <property type="term" value="C:endoplasmic reticulum membrane"/>
    <property type="evidence" value="ECO:0007669"/>
    <property type="project" value="UniProtKB-SubCell"/>
</dbReference>
<dbReference type="SUPFAM" id="SSF54236">
    <property type="entry name" value="Ubiquitin-like"/>
    <property type="match status" value="1"/>
</dbReference>
<comment type="similarity">
    <text evidence="2">Belongs to the steroid 5-alpha reductase family.</text>
</comment>
<dbReference type="InterPro" id="IPR029071">
    <property type="entry name" value="Ubiquitin-like_domsf"/>
</dbReference>
<feature type="transmembrane region" description="Helical" evidence="10">
    <location>
        <begin position="240"/>
        <end position="262"/>
    </location>
</feature>
<dbReference type="EMBL" id="JAODAN010000006">
    <property type="protein sequence ID" value="KAK1923547.1"/>
    <property type="molecule type" value="Genomic_DNA"/>
</dbReference>
<keyword evidence="3" id="KW-0444">Lipid biosynthesis</keyword>
<dbReference type="PANTHER" id="PTHR10556:SF28">
    <property type="entry name" value="VERY-LONG-CHAIN ENOYL-COA REDUCTASE"/>
    <property type="match status" value="1"/>
</dbReference>
<keyword evidence="8" id="KW-0443">Lipid metabolism</keyword>
<dbReference type="InterPro" id="IPR001104">
    <property type="entry name" value="3-oxo-5_a-steroid_4-DH_C"/>
</dbReference>
<dbReference type="AlphaFoldDB" id="A0AAD9FQK7"/>
<evidence type="ECO:0000256" key="1">
    <source>
        <dbReference type="ARBA" id="ARBA00004477"/>
    </source>
</evidence>
<feature type="transmembrane region" description="Helical" evidence="10">
    <location>
        <begin position="202"/>
        <end position="219"/>
    </location>
</feature>
<evidence type="ECO:0000256" key="4">
    <source>
        <dbReference type="ARBA" id="ARBA00022692"/>
    </source>
</evidence>
<gene>
    <name evidence="12" type="ORF">DB88DRAFT_491592</name>
</gene>
<protein>
    <recommendedName>
        <fullName evidence="11">3-oxo-5-alpha-steroid 4-dehydrogenase C-terminal domain-containing protein</fullName>
    </recommendedName>
</protein>
<proteinExistence type="inferred from homology"/>
<evidence type="ECO:0000256" key="3">
    <source>
        <dbReference type="ARBA" id="ARBA00022516"/>
    </source>
</evidence>
<evidence type="ECO:0000256" key="9">
    <source>
        <dbReference type="ARBA" id="ARBA00023136"/>
    </source>
</evidence>
<evidence type="ECO:0000256" key="2">
    <source>
        <dbReference type="ARBA" id="ARBA00007742"/>
    </source>
</evidence>
<keyword evidence="13" id="KW-1185">Reference proteome</keyword>
<evidence type="ECO:0000256" key="7">
    <source>
        <dbReference type="ARBA" id="ARBA00023002"/>
    </source>
</evidence>
<dbReference type="PROSITE" id="PS50244">
    <property type="entry name" value="S5A_REDUCTASE"/>
    <property type="match status" value="1"/>
</dbReference>
<feature type="transmembrane region" description="Helical" evidence="10">
    <location>
        <begin position="161"/>
        <end position="182"/>
    </location>
</feature>
<keyword evidence="6 10" id="KW-1133">Transmembrane helix</keyword>